<dbReference type="InterPro" id="IPR020795">
    <property type="entry name" value="ORC3"/>
</dbReference>
<dbReference type="PANTHER" id="PTHR12748:SF0">
    <property type="entry name" value="ORIGIN RECOGNITION COMPLEX SUBUNIT 3"/>
    <property type="match status" value="1"/>
</dbReference>
<protein>
    <recommendedName>
        <fullName evidence="2">Origin recognition complex subunit 3 N-terminal domain-containing protein</fullName>
    </recommendedName>
</protein>
<evidence type="ECO:0000313" key="4">
    <source>
        <dbReference type="Proteomes" id="UP001158986"/>
    </source>
</evidence>
<gene>
    <name evidence="3" type="ORF">PBS001_LOCUS5949</name>
</gene>
<sequence length="933" mass="106875">MRQSIQEVLDSNNNTNYSQVMRFFEKYCTRKDSRGREKAVTGTRATRTLPAGQRLRDYNAPVLFPEYHAFPTAAVITGTDATSSNLWIQPLMQKLRRTFPLCVLVPRDVINARRFIEWLAAKLAKLCDAKQKEEQWLEGLVEHFDLLPLDKPPVALEKSGRGLTRHEQAKIARVTTGMVCGKEWDEIDERSDDSSYDSSFASEESSNDTDFGSSGRKKRKRRLVPVLYRRWTISKLLSTIKRDSDVLLSPTCGNTCSEWVAMLGELVHDRLQEALTWVKKLQEKEEEMVFWSIACFDEAVVWLQRKIVTAQDTAAKLLNAAPEVTNRSTFHVGITEMALAVMLQRVFRQYVSFLEECTIDRNMINDRRRSVKQKMLNHENHYSLKSHSGIEITTPAQASGTPQPFLLLCIEQLEAFSQQVFGDFLDIWEHFVRQQHNNSDASTMSGTLGFVIGVASATSPALRRLDLAVTNRLELQFFSLVDSQKCFDDVLESLVVKSKLPFSYSGEVLRAIASRHVRVPSVPRLLLTLRYLLFTHFKRCPWSFLALAVNDVPSSGESPILVAADIAPLPHRVSVWIKRHRRNLTREAQGRSAGSRSSLALWLASCSAFELRDLESRVMPSSRGTIASDSNWIAELEMAVLNERRRRARWRMGWECFRSTCSWLDVRIDRSKTTKHDEHEDIAVMHLGLALDGRLGEAPGFLKVLKRLQTCRWAVLSGMIEDWRVSFRVFGMSDDDNQEMEKTLGELGLLCAYARMEKVSIKIETALRQELVTVFTVELVAELLVSRLKSPVLSHGGGAGAGDILMLQWSRLTSVKVLEDRLRVKHYENLCTLLQEMGLKEDNEMTLWVQDAGLAYLFYQEYPGTSLSLSEWYECFALEIKNQEDKIFRERGDERRIKSRFVRAFCTLRHWGFLKDDTLRDQEQDILEKLVFL</sequence>
<name>A0ABN8D1W9_9STRA</name>
<dbReference type="EMBL" id="CAKLCB010000297">
    <property type="protein sequence ID" value="CAH0519422.1"/>
    <property type="molecule type" value="Genomic_DNA"/>
</dbReference>
<evidence type="ECO:0000313" key="3">
    <source>
        <dbReference type="EMBL" id="CAH0519422.1"/>
    </source>
</evidence>
<organism evidence="3 4">
    <name type="scientific">Peronospora belbahrii</name>
    <dbReference type="NCBI Taxonomy" id="622444"/>
    <lineage>
        <taxon>Eukaryota</taxon>
        <taxon>Sar</taxon>
        <taxon>Stramenopiles</taxon>
        <taxon>Oomycota</taxon>
        <taxon>Peronosporomycetes</taxon>
        <taxon>Peronosporales</taxon>
        <taxon>Peronosporaceae</taxon>
        <taxon>Peronospora</taxon>
    </lineage>
</organism>
<dbReference type="PANTHER" id="PTHR12748">
    <property type="entry name" value="ORIGIN RECOGNITION COMPLEX SUBUNIT 3"/>
    <property type="match status" value="1"/>
</dbReference>
<accession>A0ABN8D1W9</accession>
<dbReference type="InterPro" id="IPR045667">
    <property type="entry name" value="ORC3_N"/>
</dbReference>
<keyword evidence="4" id="KW-1185">Reference proteome</keyword>
<evidence type="ECO:0000256" key="1">
    <source>
        <dbReference type="SAM" id="MobiDB-lite"/>
    </source>
</evidence>
<comment type="caution">
    <text evidence="3">The sequence shown here is derived from an EMBL/GenBank/DDBJ whole genome shotgun (WGS) entry which is preliminary data.</text>
</comment>
<reference evidence="3 4" key="1">
    <citation type="submission" date="2021-11" db="EMBL/GenBank/DDBJ databases">
        <authorList>
            <person name="Islam A."/>
            <person name="Islam S."/>
            <person name="Flora M.S."/>
            <person name="Rahman M."/>
            <person name="Ziaur R.M."/>
            <person name="Epstein J.H."/>
            <person name="Hassan M."/>
            <person name="Klassen M."/>
            <person name="Woodard K."/>
            <person name="Webb A."/>
            <person name="Webby R.J."/>
            <person name="El Zowalaty M.E."/>
        </authorList>
    </citation>
    <scope>NUCLEOTIDE SEQUENCE [LARGE SCALE GENOMIC DNA]</scope>
    <source>
        <strain evidence="3">Pbs1</strain>
    </source>
</reference>
<feature type="domain" description="Origin recognition complex subunit 3 N-terminal" evidence="2">
    <location>
        <begin position="338"/>
        <end position="545"/>
    </location>
</feature>
<dbReference type="Pfam" id="PF07034">
    <property type="entry name" value="ORC3_N"/>
    <property type="match status" value="1"/>
</dbReference>
<dbReference type="Proteomes" id="UP001158986">
    <property type="component" value="Unassembled WGS sequence"/>
</dbReference>
<feature type="region of interest" description="Disordered" evidence="1">
    <location>
        <begin position="189"/>
        <end position="216"/>
    </location>
</feature>
<evidence type="ECO:0000259" key="2">
    <source>
        <dbReference type="Pfam" id="PF07034"/>
    </source>
</evidence>
<proteinExistence type="predicted"/>